<evidence type="ECO:0000256" key="1">
    <source>
        <dbReference type="HAMAP-Rule" id="MF_00227"/>
    </source>
</evidence>
<evidence type="ECO:0000313" key="5">
    <source>
        <dbReference type="Proteomes" id="UP000683428"/>
    </source>
</evidence>
<reference evidence="4" key="1">
    <citation type="submission" date="2020-11" db="EMBL/GenBank/DDBJ databases">
        <title>Azospira inquinata sp. nov.</title>
        <authorList>
            <person name="Moe W.M."/>
            <person name="Mikes M.C."/>
        </authorList>
    </citation>
    <scope>NUCLEOTIDE SEQUENCE</scope>
    <source>
        <strain evidence="4">Azo-3</strain>
    </source>
</reference>
<protein>
    <recommendedName>
        <fullName evidence="1 2">Ribonuclease P protein component</fullName>
        <shortName evidence="1">RNase P protein</shortName>
        <shortName evidence="1">RNaseP protein</shortName>
        <ecNumber evidence="1 2">3.1.26.5</ecNumber>
    </recommendedName>
    <alternativeName>
        <fullName evidence="1">Protein C5</fullName>
    </alternativeName>
</protein>
<dbReference type="RefSeq" id="WP_216130532.1">
    <property type="nucleotide sequence ID" value="NZ_CP064782.1"/>
</dbReference>
<feature type="region of interest" description="Disordered" evidence="3">
    <location>
        <begin position="128"/>
        <end position="150"/>
    </location>
</feature>
<keyword evidence="1" id="KW-0540">Nuclease</keyword>
<dbReference type="EC" id="3.1.26.5" evidence="1 2"/>
<keyword evidence="1 4" id="KW-0378">Hydrolase</keyword>
<keyword evidence="1" id="KW-0255">Endonuclease</keyword>
<dbReference type="GO" id="GO:0001682">
    <property type="term" value="P:tRNA 5'-leader removal"/>
    <property type="evidence" value="ECO:0007669"/>
    <property type="project" value="UniProtKB-UniRule"/>
</dbReference>
<dbReference type="PROSITE" id="PS00648">
    <property type="entry name" value="RIBONUCLEASE_P"/>
    <property type="match status" value="1"/>
</dbReference>
<comment type="similarity">
    <text evidence="1">Belongs to the RnpA family.</text>
</comment>
<dbReference type="InterPro" id="IPR000100">
    <property type="entry name" value="RNase_P"/>
</dbReference>
<accession>A0A975XVZ2</accession>
<dbReference type="HAMAP" id="MF_00227">
    <property type="entry name" value="RNase_P"/>
    <property type="match status" value="1"/>
</dbReference>
<dbReference type="GO" id="GO:0042781">
    <property type="term" value="F:3'-tRNA processing endoribonuclease activity"/>
    <property type="evidence" value="ECO:0007669"/>
    <property type="project" value="TreeGrafter"/>
</dbReference>
<dbReference type="KEGG" id="aiq:Azoinq_07170"/>
<dbReference type="InterPro" id="IPR020539">
    <property type="entry name" value="RNase_P_CS"/>
</dbReference>
<keyword evidence="1" id="KW-0819">tRNA processing</keyword>
<sequence>MSLTHHPFPKQYRLTKTDEFSSVFGFRRAIKSTYFLLHWREPGPEGEVLPDRGPRLGVVVGKKQARFAHDRNLVKRLTREAFRLRRPDLPPVDMILRLGVSLDKASPRPNRRQLAGEIVSLLERLSRKLSGGGLGPGTPSPRFPRKGAPG</sequence>
<keyword evidence="1" id="KW-0694">RNA-binding</keyword>
<dbReference type="Pfam" id="PF00825">
    <property type="entry name" value="Ribonuclease_P"/>
    <property type="match status" value="1"/>
</dbReference>
<dbReference type="NCBIfam" id="TIGR00188">
    <property type="entry name" value="rnpA"/>
    <property type="match status" value="1"/>
</dbReference>
<comment type="catalytic activity">
    <reaction evidence="1">
        <text>Endonucleolytic cleavage of RNA, removing 5'-extranucleotides from tRNA precursor.</text>
        <dbReference type="EC" id="3.1.26.5"/>
    </reaction>
</comment>
<dbReference type="PANTHER" id="PTHR33992">
    <property type="entry name" value="RIBONUCLEASE P PROTEIN COMPONENT"/>
    <property type="match status" value="1"/>
</dbReference>
<evidence type="ECO:0000313" key="4">
    <source>
        <dbReference type="EMBL" id="QWT50357.1"/>
    </source>
</evidence>
<comment type="function">
    <text evidence="1">RNaseP catalyzes the removal of the 5'-leader sequence from pre-tRNA to produce the mature 5'-terminus. It can also cleave other RNA substrates such as 4.5S RNA. The protein component plays an auxiliary but essential role in vivo by binding to the 5'-leader sequence and broadening the substrate specificity of the ribozyme.</text>
</comment>
<dbReference type="AlphaFoldDB" id="A0A975XVZ2"/>
<dbReference type="GO" id="GO:0030677">
    <property type="term" value="C:ribonuclease P complex"/>
    <property type="evidence" value="ECO:0007669"/>
    <property type="project" value="TreeGrafter"/>
</dbReference>
<dbReference type="GO" id="GO:0000049">
    <property type="term" value="F:tRNA binding"/>
    <property type="evidence" value="ECO:0007669"/>
    <property type="project" value="UniProtKB-UniRule"/>
</dbReference>
<keyword evidence="5" id="KW-1185">Reference proteome</keyword>
<comment type="subunit">
    <text evidence="1">Consists of a catalytic RNA component (M1 or rnpB) and a protein subunit.</text>
</comment>
<dbReference type="GO" id="GO:0004526">
    <property type="term" value="F:ribonuclease P activity"/>
    <property type="evidence" value="ECO:0007669"/>
    <property type="project" value="UniProtKB-UniRule"/>
</dbReference>
<gene>
    <name evidence="1 4" type="primary">rnpA</name>
    <name evidence="4" type="ORF">Azoinq_07170</name>
</gene>
<evidence type="ECO:0000256" key="3">
    <source>
        <dbReference type="SAM" id="MobiDB-lite"/>
    </source>
</evidence>
<organism evidence="4 5">
    <name type="scientific">Azospira inquinata</name>
    <dbReference type="NCBI Taxonomy" id="2785627"/>
    <lineage>
        <taxon>Bacteria</taxon>
        <taxon>Pseudomonadati</taxon>
        <taxon>Pseudomonadota</taxon>
        <taxon>Betaproteobacteria</taxon>
        <taxon>Rhodocyclales</taxon>
        <taxon>Rhodocyclaceae</taxon>
        <taxon>Azospira</taxon>
    </lineage>
</organism>
<proteinExistence type="inferred from homology"/>
<dbReference type="EMBL" id="CP064782">
    <property type="protein sequence ID" value="QWT50357.1"/>
    <property type="molecule type" value="Genomic_DNA"/>
</dbReference>
<dbReference type="Proteomes" id="UP000683428">
    <property type="component" value="Chromosome"/>
</dbReference>
<dbReference type="PANTHER" id="PTHR33992:SF1">
    <property type="entry name" value="RIBONUCLEASE P PROTEIN COMPONENT"/>
    <property type="match status" value="1"/>
</dbReference>
<name>A0A975XVZ2_9RHOO</name>
<evidence type="ECO:0000256" key="2">
    <source>
        <dbReference type="NCBIfam" id="TIGR00188"/>
    </source>
</evidence>